<evidence type="ECO:0000313" key="1">
    <source>
        <dbReference type="EMBL" id="OAP96095.1"/>
    </source>
</evidence>
<proteinExistence type="predicted"/>
<sequence length="92" mass="10775">MICGNLAKMISYHRAKLAQCSKPDVLCKSVNRRLRNLAIARNHSGTFEYNHFRPFYNLPRNLFETVWKDDLPFGDQVLQFLQCRGRTMVSIL</sequence>
<name>A0A179BXP9_RHILE</name>
<gene>
    <name evidence="1" type="ORF">A4U53_15980</name>
</gene>
<comment type="caution">
    <text evidence="1">The sequence shown here is derived from an EMBL/GenBank/DDBJ whole genome shotgun (WGS) entry which is preliminary data.</text>
</comment>
<protein>
    <submittedName>
        <fullName evidence="1">Uncharacterized protein</fullName>
    </submittedName>
</protein>
<dbReference type="EMBL" id="LWBS01000077">
    <property type="protein sequence ID" value="OAP96095.1"/>
    <property type="molecule type" value="Genomic_DNA"/>
</dbReference>
<reference evidence="1" key="1">
    <citation type="submission" date="2016-04" db="EMBL/GenBank/DDBJ databases">
        <title>Fast-growing isolate from the root nodules of Vavilovia formosa.</title>
        <authorList>
            <person name="Kimeklis A."/>
            <person name="Safronova V."/>
            <person name="Belimov A."/>
            <person name="Andronov E."/>
        </authorList>
    </citation>
    <scope>NUCLEOTIDE SEQUENCE [LARGE SCALE GENOMIC DNA]</scope>
    <source>
        <strain evidence="1">Vaf-46</strain>
    </source>
</reference>
<dbReference type="AlphaFoldDB" id="A0A179BXP9"/>
<organism evidence="1">
    <name type="scientific">Rhizobium leguminosarum</name>
    <dbReference type="NCBI Taxonomy" id="384"/>
    <lineage>
        <taxon>Bacteria</taxon>
        <taxon>Pseudomonadati</taxon>
        <taxon>Pseudomonadota</taxon>
        <taxon>Alphaproteobacteria</taxon>
        <taxon>Hyphomicrobiales</taxon>
        <taxon>Rhizobiaceae</taxon>
        <taxon>Rhizobium/Agrobacterium group</taxon>
        <taxon>Rhizobium</taxon>
    </lineage>
</organism>
<accession>A0A179BXP9</accession>